<dbReference type="EMBL" id="AMCI01001505">
    <property type="protein sequence ID" value="EJX05322.1"/>
    <property type="molecule type" value="Genomic_DNA"/>
</dbReference>
<reference evidence="1" key="1">
    <citation type="journal article" date="2012" name="PLoS ONE">
        <title>Gene sets for utilization of primary and secondary nutrition supplies in the distal gut of endangered iberian lynx.</title>
        <authorList>
            <person name="Alcaide M."/>
            <person name="Messina E."/>
            <person name="Richter M."/>
            <person name="Bargiela R."/>
            <person name="Peplies J."/>
            <person name="Huws S.A."/>
            <person name="Newbold C.J."/>
            <person name="Golyshin P.N."/>
            <person name="Simon M.A."/>
            <person name="Lopez G."/>
            <person name="Yakimov M.M."/>
            <person name="Ferrer M."/>
        </authorList>
    </citation>
    <scope>NUCLEOTIDE SEQUENCE</scope>
</reference>
<feature type="non-terminal residue" evidence="1">
    <location>
        <position position="1"/>
    </location>
</feature>
<gene>
    <name evidence="1" type="ORF">EVA_06570</name>
</gene>
<name>J9GDA4_9ZZZZ</name>
<comment type="caution">
    <text evidence="1">The sequence shown here is derived from an EMBL/GenBank/DDBJ whole genome shotgun (WGS) entry which is preliminary data.</text>
</comment>
<evidence type="ECO:0000313" key="1">
    <source>
        <dbReference type="EMBL" id="EJX05322.1"/>
    </source>
</evidence>
<organism evidence="1">
    <name type="scientific">gut metagenome</name>
    <dbReference type="NCBI Taxonomy" id="749906"/>
    <lineage>
        <taxon>unclassified sequences</taxon>
        <taxon>metagenomes</taxon>
        <taxon>organismal metagenomes</taxon>
    </lineage>
</organism>
<proteinExistence type="predicted"/>
<protein>
    <submittedName>
        <fullName evidence="1">Uncharacterized protein</fullName>
    </submittedName>
</protein>
<accession>J9GDA4</accession>
<sequence>ILSRKKSFKTKVEVFSDNAEDSRH</sequence>
<dbReference type="AlphaFoldDB" id="J9GDA4"/>